<accession>A0A8S5MWC2</accession>
<sequence>MVDFNRAFVLITFIRNLGPDHFYSNWFKNTVECIDALCKDDFSEFEYQRCWCEYKLADNVFRQLFGW</sequence>
<name>A0A8S5MWC2_9CAUD</name>
<dbReference type="EMBL" id="BK015006">
    <property type="protein sequence ID" value="DAD86646.1"/>
    <property type="molecule type" value="Genomic_DNA"/>
</dbReference>
<protein>
    <submittedName>
        <fullName evidence="1">Uncharacterized protein</fullName>
    </submittedName>
</protein>
<proteinExistence type="predicted"/>
<organism evidence="1">
    <name type="scientific">Myoviridae sp. ct3wi9</name>
    <dbReference type="NCBI Taxonomy" id="2826610"/>
    <lineage>
        <taxon>Viruses</taxon>
        <taxon>Duplodnaviria</taxon>
        <taxon>Heunggongvirae</taxon>
        <taxon>Uroviricota</taxon>
        <taxon>Caudoviricetes</taxon>
    </lineage>
</organism>
<reference evidence="1" key="1">
    <citation type="journal article" date="2021" name="Proc. Natl. Acad. Sci. U.S.A.">
        <title>A Catalog of Tens of Thousands of Viruses from Human Metagenomes Reveals Hidden Associations with Chronic Diseases.</title>
        <authorList>
            <person name="Tisza M.J."/>
            <person name="Buck C.B."/>
        </authorList>
    </citation>
    <scope>NUCLEOTIDE SEQUENCE</scope>
    <source>
        <strain evidence="1">Ct3wi9</strain>
    </source>
</reference>
<evidence type="ECO:0000313" key="1">
    <source>
        <dbReference type="EMBL" id="DAD86646.1"/>
    </source>
</evidence>